<dbReference type="InterPro" id="IPR012338">
    <property type="entry name" value="Beta-lactam/transpept-like"/>
</dbReference>
<name>A0A7C4QQ51_9PLAN</name>
<dbReference type="Pfam" id="PF20732">
    <property type="entry name" value="NamZ_C"/>
    <property type="match status" value="1"/>
</dbReference>
<dbReference type="InterPro" id="IPR048502">
    <property type="entry name" value="NamZ_N"/>
</dbReference>
<comment type="caution">
    <text evidence="4">The sequence shown here is derived from an EMBL/GenBank/DDBJ whole genome shotgun (WGS) entry which is preliminary data.</text>
</comment>
<dbReference type="Gene3D" id="3.40.710.10">
    <property type="entry name" value="DD-peptidase/beta-lactamase superfamily"/>
    <property type="match status" value="1"/>
</dbReference>
<evidence type="ECO:0000259" key="2">
    <source>
        <dbReference type="Pfam" id="PF07075"/>
    </source>
</evidence>
<feature type="domain" description="Peptidoglycan beta-N-acetylmuramidase NamZ N-terminal" evidence="2">
    <location>
        <begin position="432"/>
        <end position="632"/>
    </location>
</feature>
<reference evidence="4" key="1">
    <citation type="journal article" date="2020" name="mSystems">
        <title>Genome- and Community-Level Interaction Insights into Carbon Utilization and Element Cycling Functions of Hydrothermarchaeota in Hydrothermal Sediment.</title>
        <authorList>
            <person name="Zhou Z."/>
            <person name="Liu Y."/>
            <person name="Xu W."/>
            <person name="Pan J."/>
            <person name="Luo Z.H."/>
            <person name="Li M."/>
        </authorList>
    </citation>
    <scope>NUCLEOTIDE SEQUENCE [LARGE SCALE GENOMIC DNA]</scope>
    <source>
        <strain evidence="4">SpSt-508</strain>
    </source>
</reference>
<dbReference type="SUPFAM" id="SSF56601">
    <property type="entry name" value="beta-lactamase/transpeptidase-like"/>
    <property type="match status" value="1"/>
</dbReference>
<evidence type="ECO:0000313" key="4">
    <source>
        <dbReference type="EMBL" id="HGT38409.1"/>
    </source>
</evidence>
<protein>
    <submittedName>
        <fullName evidence="4">DUF1343 domain-containing protein</fullName>
    </submittedName>
</protein>
<dbReference type="InterPro" id="IPR048503">
    <property type="entry name" value="NamZ_C"/>
</dbReference>
<proteinExistence type="predicted"/>
<organism evidence="4">
    <name type="scientific">Schlesneria paludicola</name>
    <dbReference type="NCBI Taxonomy" id="360056"/>
    <lineage>
        <taxon>Bacteria</taxon>
        <taxon>Pseudomonadati</taxon>
        <taxon>Planctomycetota</taxon>
        <taxon>Planctomycetia</taxon>
        <taxon>Planctomycetales</taxon>
        <taxon>Planctomycetaceae</taxon>
        <taxon>Schlesneria</taxon>
    </lineage>
</organism>
<dbReference type="Pfam" id="PF00144">
    <property type="entry name" value="Beta-lactamase"/>
    <property type="match status" value="1"/>
</dbReference>
<dbReference type="GO" id="GO:0033922">
    <property type="term" value="F:peptidoglycan beta-N-acetylmuramidase activity"/>
    <property type="evidence" value="ECO:0007669"/>
    <property type="project" value="InterPro"/>
</dbReference>
<dbReference type="Gene3D" id="3.90.1150.140">
    <property type="match status" value="1"/>
</dbReference>
<accession>A0A7C4QQ51</accession>
<gene>
    <name evidence="4" type="ORF">ENS64_03985</name>
</gene>
<evidence type="ECO:0000259" key="1">
    <source>
        <dbReference type="Pfam" id="PF00144"/>
    </source>
</evidence>
<evidence type="ECO:0000259" key="3">
    <source>
        <dbReference type="Pfam" id="PF20732"/>
    </source>
</evidence>
<feature type="domain" description="Peptidoglycan beta-N-acetylmuramidase NamZ C-terminal" evidence="3">
    <location>
        <begin position="636"/>
        <end position="785"/>
    </location>
</feature>
<dbReference type="Pfam" id="PF07075">
    <property type="entry name" value="NamZ_N"/>
    <property type="match status" value="1"/>
</dbReference>
<dbReference type="Gene3D" id="3.40.50.12170">
    <property type="entry name" value="Uncharacterised protein PF07075, DUF1343"/>
    <property type="match status" value="1"/>
</dbReference>
<dbReference type="InterPro" id="IPR001466">
    <property type="entry name" value="Beta-lactam-related"/>
</dbReference>
<dbReference type="PANTHER" id="PTHR42915:SF1">
    <property type="entry name" value="PEPTIDOGLYCAN BETA-N-ACETYLMURAMIDASE NAMZ"/>
    <property type="match status" value="1"/>
</dbReference>
<dbReference type="PANTHER" id="PTHR42915">
    <property type="entry name" value="HYPOTHETICAL 460 KDA PROTEIN IN FEUA-SIGW INTERGENIC REGION [PRECURSOR]"/>
    <property type="match status" value="1"/>
</dbReference>
<sequence>MLPPEPWLAALLGLCLWTSVLPAEHRAATPPPPLPRGEPAAAGMDPARLAVIEDLVAEGLRNKNMPGAVVLVARHGRIVYLEAFGQRQWQPAERPMTIDTVFDLASITKPVATATCIMKLIEERRIDLADPVAKHIPEFAQHDKGDITIYHLLTHQGGLLADNPLRDYEGTPAQAFERLHALQPSFPPGTKFVYSDVGFLLLGELVERVSGSTLHEFSQRHVFQPLGMRETGFLPREELQARAAPTEQRDGRWLRGEVHDPRAFRLGGVAGHAGLFSTAADLAVYAQMLLNRGEYHGVRVLQPETVDLMTRGQRLPGGGVRALGWDVRTGYSLNRGDLLSPRAFGHGGFTGTVLWIDPELDLFFLFLSNRVHPDGKGLVNPLAGRIGTVVAAAVRDAPAEMPARRTAPEQPVLTGIDVLERDGFQQLKGRRVGLITNHTGINRAGISTVHLLHAAKEVELRVLFSPEHGFEGQLDVPRIPDAREARTGLNIVSLYGEQRSPPAESLADIDTLVFDIQDIGTRFYTYASTMGLAMQAAAAHQRRFVVLDRPNPINGADVEGPVLDDGSQSFVGFHTLPVRHGMTIGELAVLFREERQLPLDLQIIRLEGWNRDRYFDECGLWWINPSPNMRSLTAAVLYPGIGLLETTNLSVGRGTDRPFELLGAPWFDGLKMARELNAAQLPGVRFVPVRFVPQSSQFAHQMCGGLNIVVTDRAKLQPVLTGLTIAEVLRRVHPREWDPKALNRLLSDRPTYEALLNGKSADECRAMWEAELTAFRIRRARCLLY</sequence>
<dbReference type="AlphaFoldDB" id="A0A7C4QQ51"/>
<feature type="domain" description="Beta-lactamase-related" evidence="1">
    <location>
        <begin position="53"/>
        <end position="378"/>
    </location>
</feature>
<dbReference type="InterPro" id="IPR008302">
    <property type="entry name" value="NamZ"/>
</dbReference>
<dbReference type="EMBL" id="DSVQ01000007">
    <property type="protein sequence ID" value="HGT38409.1"/>
    <property type="molecule type" value="Genomic_DNA"/>
</dbReference>